<dbReference type="EMBL" id="JAPDNT010000012">
    <property type="protein sequence ID" value="MCW3475867.1"/>
    <property type="molecule type" value="Genomic_DNA"/>
</dbReference>
<dbReference type="SUPFAM" id="SSF53613">
    <property type="entry name" value="Ribokinase-like"/>
    <property type="match status" value="1"/>
</dbReference>
<keyword evidence="2 9" id="KW-0479">Metal-binding</keyword>
<comment type="caution">
    <text evidence="11">The sequence shown here is derived from an EMBL/GenBank/DDBJ whole genome shotgun (WGS) entry which is preliminary data.</text>
</comment>
<feature type="domain" description="Carbohydrate kinase PfkB" evidence="10">
    <location>
        <begin position="2"/>
        <end position="284"/>
    </location>
</feature>
<keyword evidence="3 9" id="KW-0547">Nucleotide-binding</keyword>
<evidence type="ECO:0000256" key="9">
    <source>
        <dbReference type="HAMAP-Rule" id="MF_01987"/>
    </source>
</evidence>
<dbReference type="InterPro" id="IPR029056">
    <property type="entry name" value="Ribokinase-like"/>
</dbReference>
<comment type="catalytic activity">
    <reaction evidence="9">
        <text>D-ribose + ATP = D-ribose 5-phosphate + ADP + H(+)</text>
        <dbReference type="Rhea" id="RHEA:13697"/>
        <dbReference type="ChEBI" id="CHEBI:15378"/>
        <dbReference type="ChEBI" id="CHEBI:30616"/>
        <dbReference type="ChEBI" id="CHEBI:47013"/>
        <dbReference type="ChEBI" id="CHEBI:78346"/>
        <dbReference type="ChEBI" id="CHEBI:456216"/>
        <dbReference type="EC" id="2.7.1.15"/>
    </reaction>
</comment>
<comment type="function">
    <text evidence="9">Catalyzes the phosphorylation of ribose at O-5 in a reaction requiring ATP and magnesium. The resulting D-ribose-5-phosphate can then be used either for sythesis of nucleotides, histidine, and tryptophan, or as a component of the pentose phosphate pathway.</text>
</comment>
<dbReference type="Gene3D" id="3.40.1190.20">
    <property type="match status" value="1"/>
</dbReference>
<keyword evidence="5 9" id="KW-0067">ATP-binding</keyword>
<feature type="binding site" evidence="9">
    <location>
        <position position="236"/>
    </location>
    <ligand>
        <name>K(+)</name>
        <dbReference type="ChEBI" id="CHEBI:29103"/>
    </ligand>
</feature>
<evidence type="ECO:0000313" key="12">
    <source>
        <dbReference type="Proteomes" id="UP001165679"/>
    </source>
</evidence>
<feature type="binding site" evidence="9">
    <location>
        <begin position="37"/>
        <end position="41"/>
    </location>
    <ligand>
        <name>substrate</name>
    </ligand>
</feature>
<feature type="binding site" evidence="9">
    <location>
        <position position="272"/>
    </location>
    <ligand>
        <name>K(+)</name>
        <dbReference type="ChEBI" id="CHEBI:29103"/>
    </ligand>
</feature>
<evidence type="ECO:0000256" key="1">
    <source>
        <dbReference type="ARBA" id="ARBA00022679"/>
    </source>
</evidence>
<feature type="binding site" evidence="9">
    <location>
        <position position="275"/>
    </location>
    <ligand>
        <name>K(+)</name>
        <dbReference type="ChEBI" id="CHEBI:29103"/>
    </ligand>
</feature>
<comment type="pathway">
    <text evidence="9">Carbohydrate metabolism; D-ribose degradation; D-ribose 5-phosphate from beta-D-ribopyranose: step 2/2.</text>
</comment>
<dbReference type="Proteomes" id="UP001165679">
    <property type="component" value="Unassembled WGS sequence"/>
</dbReference>
<gene>
    <name evidence="9" type="primary">rbsK</name>
    <name evidence="11" type="ORF">OL599_14905</name>
</gene>
<proteinExistence type="inferred from homology"/>
<comment type="subunit">
    <text evidence="9">Homodimer.</text>
</comment>
<dbReference type="Pfam" id="PF00294">
    <property type="entry name" value="PfkB"/>
    <property type="match status" value="1"/>
</dbReference>
<feature type="binding site" evidence="9">
    <location>
        <position position="242"/>
    </location>
    <ligand>
        <name>substrate</name>
    </ligand>
</feature>
<evidence type="ECO:0000256" key="5">
    <source>
        <dbReference type="ARBA" id="ARBA00022840"/>
    </source>
</evidence>
<keyword evidence="1 9" id="KW-0808">Transferase</keyword>
<feature type="binding site" evidence="9">
    <location>
        <position position="277"/>
    </location>
    <ligand>
        <name>K(+)</name>
        <dbReference type="ChEBI" id="CHEBI:29103"/>
    </ligand>
</feature>
<keyword evidence="9" id="KW-0963">Cytoplasm</keyword>
<dbReference type="PRINTS" id="PR00990">
    <property type="entry name" value="RIBOKINASE"/>
</dbReference>
<dbReference type="GO" id="GO:0046872">
    <property type="term" value="F:metal ion binding"/>
    <property type="evidence" value="ECO:0007669"/>
    <property type="project" value="UniProtKB-KW"/>
</dbReference>
<accession>A0AA41YNZ4</accession>
<dbReference type="HAMAP" id="MF_01987">
    <property type="entry name" value="Ribokinase"/>
    <property type="match status" value="1"/>
</dbReference>
<feature type="binding site" evidence="9">
    <location>
        <position position="281"/>
    </location>
    <ligand>
        <name>K(+)</name>
        <dbReference type="ChEBI" id="CHEBI:29103"/>
    </ligand>
</feature>
<reference evidence="11" key="2">
    <citation type="submission" date="2022-10" db="EMBL/GenBank/DDBJ databases">
        <authorList>
            <person name="Trinh H.N."/>
        </authorList>
    </citation>
    <scope>NUCLEOTIDE SEQUENCE</scope>
    <source>
        <strain evidence="11">RN2-1</strain>
    </source>
</reference>
<feature type="binding site" evidence="9">
    <location>
        <begin position="210"/>
        <end position="215"/>
    </location>
    <ligand>
        <name>ATP</name>
        <dbReference type="ChEBI" id="CHEBI:30616"/>
    </ligand>
</feature>
<keyword evidence="12" id="KW-1185">Reference proteome</keyword>
<evidence type="ECO:0000256" key="2">
    <source>
        <dbReference type="ARBA" id="ARBA00022723"/>
    </source>
</evidence>
<dbReference type="CDD" id="cd01174">
    <property type="entry name" value="ribokinase"/>
    <property type="match status" value="1"/>
</dbReference>
<feature type="binding site" evidence="9">
    <location>
        <position position="179"/>
    </location>
    <ligand>
        <name>ATP</name>
        <dbReference type="ChEBI" id="CHEBI:30616"/>
    </ligand>
</feature>
<evidence type="ECO:0000256" key="7">
    <source>
        <dbReference type="ARBA" id="ARBA00022958"/>
    </source>
</evidence>
<evidence type="ECO:0000256" key="3">
    <source>
        <dbReference type="ARBA" id="ARBA00022741"/>
    </source>
</evidence>
<dbReference type="InterPro" id="IPR011611">
    <property type="entry name" value="PfkB_dom"/>
</dbReference>
<dbReference type="GO" id="GO:0005524">
    <property type="term" value="F:ATP binding"/>
    <property type="evidence" value="ECO:0007669"/>
    <property type="project" value="UniProtKB-UniRule"/>
</dbReference>
<keyword evidence="4 9" id="KW-0418">Kinase</keyword>
<dbReference type="GO" id="GO:0019303">
    <property type="term" value="P:D-ribose catabolic process"/>
    <property type="evidence" value="ECO:0007669"/>
    <property type="project" value="UniProtKB-UniRule"/>
</dbReference>
<dbReference type="RefSeq" id="WP_264714596.1">
    <property type="nucleotide sequence ID" value="NZ_JAPDNT010000012.1"/>
</dbReference>
<feature type="binding site" evidence="9">
    <location>
        <position position="135"/>
    </location>
    <ligand>
        <name>substrate</name>
    </ligand>
</feature>
<dbReference type="PANTHER" id="PTHR10584:SF166">
    <property type="entry name" value="RIBOKINASE"/>
    <property type="match status" value="1"/>
</dbReference>
<comment type="subcellular location">
    <subcellularLocation>
        <location evidence="9">Cytoplasm</location>
    </subcellularLocation>
</comment>
<reference evidence="11" key="1">
    <citation type="submission" date="2022-09" db="EMBL/GenBank/DDBJ databases">
        <title>Rhodovastum sp. nov. RN2-1 isolated from soil in Seongnam, South Korea.</title>
        <authorList>
            <person name="Le N.T."/>
        </authorList>
    </citation>
    <scope>NUCLEOTIDE SEQUENCE</scope>
    <source>
        <strain evidence="11">RN2-1</strain>
    </source>
</reference>
<comment type="similarity">
    <text evidence="9">Belongs to the carbohydrate kinase PfkB family. Ribokinase subfamily.</text>
</comment>
<keyword evidence="6 9" id="KW-0460">Magnesium</keyword>
<protein>
    <recommendedName>
        <fullName evidence="9">Ribokinase</fullName>
        <shortName evidence="9">RK</shortName>
        <ecNumber evidence="9">2.7.1.15</ecNumber>
    </recommendedName>
</protein>
<sequence>MIVCFGSINLDLIFPLPQLPVAGQTVLGPHMHIEPGGKGANQAVAAARDGAQVVFAGAVGRDALAEDALVLLRRTGVDVSRVIQADTATGCAAICVDQAGRNLIAVASGANLAARQAQIDDALLGPGTTVLLQRETDPAEIEALIRRARARGARIVLNLAPPGPLAPDALKALDVLVVNEHEAAWLAGHLGVSDGAGGLHAALGVDVVVTLGEAGLEAATRTGRLHLPAHGVTAVDTTGAGDCFTGVLTAALDRGMALQPALRRANVAAALCCTRKGTQGSMPTAAETAAALPA</sequence>
<comment type="caution">
    <text evidence="9">Lacks conserved residue(s) required for the propagation of feature annotation.</text>
</comment>
<name>A0AA41YNZ4_9PROT</name>
<dbReference type="InterPro" id="IPR011877">
    <property type="entry name" value="Ribokinase"/>
</dbReference>
<feature type="binding site" evidence="9">
    <location>
        <position position="266"/>
    </location>
    <ligand>
        <name>ATP</name>
        <dbReference type="ChEBI" id="CHEBI:30616"/>
    </ligand>
</feature>
<dbReference type="AlphaFoldDB" id="A0AA41YNZ4"/>
<dbReference type="PANTHER" id="PTHR10584">
    <property type="entry name" value="SUGAR KINASE"/>
    <property type="match status" value="1"/>
</dbReference>
<keyword evidence="7 9" id="KW-0630">Potassium</keyword>
<dbReference type="GO" id="GO:0005829">
    <property type="term" value="C:cytosol"/>
    <property type="evidence" value="ECO:0007669"/>
    <property type="project" value="TreeGrafter"/>
</dbReference>
<evidence type="ECO:0000313" key="11">
    <source>
        <dbReference type="EMBL" id="MCW3475867.1"/>
    </source>
</evidence>
<comment type="cofactor">
    <cofactor evidence="9">
        <name>Mg(2+)</name>
        <dbReference type="ChEBI" id="CHEBI:18420"/>
    </cofactor>
    <text evidence="9">Requires a divalent cation, most likely magnesium in vivo, as an electrophilic catalyst to aid phosphoryl group transfer. It is the chelate of the metal and the nucleotide that is the actual substrate.</text>
</comment>
<dbReference type="EC" id="2.7.1.15" evidence="9"/>
<organism evidence="11 12">
    <name type="scientific">Limobrevibacterium gyesilva</name>
    <dbReference type="NCBI Taxonomy" id="2991712"/>
    <lineage>
        <taxon>Bacteria</taxon>
        <taxon>Pseudomonadati</taxon>
        <taxon>Pseudomonadota</taxon>
        <taxon>Alphaproteobacteria</taxon>
        <taxon>Acetobacterales</taxon>
        <taxon>Acetobacteraceae</taxon>
        <taxon>Limobrevibacterium</taxon>
    </lineage>
</organism>
<evidence type="ECO:0000256" key="4">
    <source>
        <dbReference type="ARBA" id="ARBA00022777"/>
    </source>
</evidence>
<comment type="activity regulation">
    <text evidence="9">Activated by a monovalent cation that binds near, but not in, the active site. The most likely occupant of the site in vivo is potassium. Ion binding induces a conformational change that may alter substrate affinity.</text>
</comment>
<evidence type="ECO:0000259" key="10">
    <source>
        <dbReference type="Pfam" id="PF00294"/>
    </source>
</evidence>
<evidence type="ECO:0000256" key="6">
    <source>
        <dbReference type="ARBA" id="ARBA00022842"/>
    </source>
</evidence>
<dbReference type="GO" id="GO:0004747">
    <property type="term" value="F:ribokinase activity"/>
    <property type="evidence" value="ECO:0007669"/>
    <property type="project" value="UniProtKB-UniRule"/>
</dbReference>
<evidence type="ECO:0000256" key="8">
    <source>
        <dbReference type="ARBA" id="ARBA00023277"/>
    </source>
</evidence>
<dbReference type="InterPro" id="IPR002139">
    <property type="entry name" value="Ribo/fructo_kinase"/>
</dbReference>
<feature type="binding site" evidence="9">
    <location>
        <begin position="241"/>
        <end position="242"/>
    </location>
    <ligand>
        <name>ATP</name>
        <dbReference type="ChEBI" id="CHEBI:30616"/>
    </ligand>
</feature>
<feature type="active site" description="Proton acceptor" evidence="9">
    <location>
        <position position="242"/>
    </location>
</feature>
<keyword evidence="8 9" id="KW-0119">Carbohydrate metabolism</keyword>
<feature type="binding site" evidence="9">
    <location>
        <begin position="9"/>
        <end position="11"/>
    </location>
    <ligand>
        <name>substrate</name>
    </ligand>
</feature>
<feature type="binding site" evidence="9">
    <location>
        <position position="238"/>
    </location>
    <ligand>
        <name>K(+)</name>
        <dbReference type="ChEBI" id="CHEBI:29103"/>
    </ligand>
</feature>